<name>A0ABS8TLQ0_DATST</name>
<comment type="similarity">
    <text evidence="1">Belongs to the SNAP family.</text>
</comment>
<reference evidence="4 5" key="1">
    <citation type="journal article" date="2021" name="BMC Genomics">
        <title>Datura genome reveals duplications of psychoactive alkaloid biosynthetic genes and high mutation rate following tissue culture.</title>
        <authorList>
            <person name="Rajewski A."/>
            <person name="Carter-House D."/>
            <person name="Stajich J."/>
            <person name="Litt A."/>
        </authorList>
    </citation>
    <scope>NUCLEOTIDE SEQUENCE [LARGE SCALE GENOMIC DNA]</scope>
    <source>
        <strain evidence="4">AR-01</strain>
    </source>
</reference>
<dbReference type="EMBL" id="JACEIK010001743">
    <property type="protein sequence ID" value="MCD7471898.1"/>
    <property type="molecule type" value="Genomic_DNA"/>
</dbReference>
<organism evidence="4 5">
    <name type="scientific">Datura stramonium</name>
    <name type="common">Jimsonweed</name>
    <name type="synonym">Common thornapple</name>
    <dbReference type="NCBI Taxonomy" id="4076"/>
    <lineage>
        <taxon>Eukaryota</taxon>
        <taxon>Viridiplantae</taxon>
        <taxon>Streptophyta</taxon>
        <taxon>Embryophyta</taxon>
        <taxon>Tracheophyta</taxon>
        <taxon>Spermatophyta</taxon>
        <taxon>Magnoliopsida</taxon>
        <taxon>eudicotyledons</taxon>
        <taxon>Gunneridae</taxon>
        <taxon>Pentapetalae</taxon>
        <taxon>asterids</taxon>
        <taxon>lamiids</taxon>
        <taxon>Solanales</taxon>
        <taxon>Solanaceae</taxon>
        <taxon>Solanoideae</taxon>
        <taxon>Datureae</taxon>
        <taxon>Datura</taxon>
    </lineage>
</organism>
<sequence>ISLLEKVCILAEAISCLEKAGHMLLDIGRLYVSARYYKEIAELYEQAIIYYEKAANLFPREDLTSSANQCRQKVAEFSAKVEK</sequence>
<evidence type="ECO:0000256" key="2">
    <source>
        <dbReference type="ARBA" id="ARBA00022448"/>
    </source>
</evidence>
<dbReference type="Gene3D" id="1.25.40.10">
    <property type="entry name" value="Tetratricopeptide repeat domain"/>
    <property type="match status" value="1"/>
</dbReference>
<evidence type="ECO:0000256" key="1">
    <source>
        <dbReference type="ARBA" id="ARBA00010050"/>
    </source>
</evidence>
<evidence type="ECO:0000313" key="4">
    <source>
        <dbReference type="EMBL" id="MCD7471898.1"/>
    </source>
</evidence>
<protein>
    <recommendedName>
        <fullName evidence="6">Tetratricopeptide repeat protein</fullName>
    </recommendedName>
</protein>
<dbReference type="InterPro" id="IPR000744">
    <property type="entry name" value="NSF_attach"/>
</dbReference>
<evidence type="ECO:0008006" key="6">
    <source>
        <dbReference type="Google" id="ProtNLM"/>
    </source>
</evidence>
<keyword evidence="3" id="KW-0653">Protein transport</keyword>
<proteinExistence type="inferred from homology"/>
<dbReference type="SUPFAM" id="SSF48452">
    <property type="entry name" value="TPR-like"/>
    <property type="match status" value="1"/>
</dbReference>
<dbReference type="PANTHER" id="PTHR13768:SF27">
    <property type="entry name" value="ALPHA-SOLUBLE NSF ATTACHMENT PROTEIN-LIKE"/>
    <property type="match status" value="1"/>
</dbReference>
<comment type="caution">
    <text evidence="4">The sequence shown here is derived from an EMBL/GenBank/DDBJ whole genome shotgun (WGS) entry which is preliminary data.</text>
</comment>
<dbReference type="Proteomes" id="UP000823775">
    <property type="component" value="Unassembled WGS sequence"/>
</dbReference>
<dbReference type="Pfam" id="PF14938">
    <property type="entry name" value="SNAP"/>
    <property type="match status" value="1"/>
</dbReference>
<dbReference type="InterPro" id="IPR011990">
    <property type="entry name" value="TPR-like_helical_dom_sf"/>
</dbReference>
<evidence type="ECO:0000313" key="5">
    <source>
        <dbReference type="Proteomes" id="UP000823775"/>
    </source>
</evidence>
<dbReference type="PANTHER" id="PTHR13768">
    <property type="entry name" value="SOLUBLE NSF ATTACHMENT PROTEIN SNAP"/>
    <property type="match status" value="1"/>
</dbReference>
<accession>A0ABS8TLQ0</accession>
<keyword evidence="5" id="KW-1185">Reference proteome</keyword>
<evidence type="ECO:0000256" key="3">
    <source>
        <dbReference type="ARBA" id="ARBA00022927"/>
    </source>
</evidence>
<gene>
    <name evidence="4" type="ORF">HAX54_012678</name>
</gene>
<keyword evidence="2" id="KW-0813">Transport</keyword>
<feature type="non-terminal residue" evidence="4">
    <location>
        <position position="1"/>
    </location>
</feature>